<protein>
    <recommendedName>
        <fullName evidence="8">ABC transmembrane type-1 domain-containing protein</fullName>
    </recommendedName>
</protein>
<feature type="transmembrane region" description="Helical" evidence="7">
    <location>
        <begin position="224"/>
        <end position="250"/>
    </location>
</feature>
<dbReference type="SUPFAM" id="SSF161098">
    <property type="entry name" value="MetI-like"/>
    <property type="match status" value="1"/>
</dbReference>
<name>X0YZE0_9ZZZZ</name>
<dbReference type="EMBL" id="BART01001085">
    <property type="protein sequence ID" value="GAG61940.1"/>
    <property type="molecule type" value="Genomic_DNA"/>
</dbReference>
<keyword evidence="4 7" id="KW-0812">Transmembrane</keyword>
<organism evidence="9">
    <name type="scientific">marine sediment metagenome</name>
    <dbReference type="NCBI Taxonomy" id="412755"/>
    <lineage>
        <taxon>unclassified sequences</taxon>
        <taxon>metagenomes</taxon>
        <taxon>ecological metagenomes</taxon>
    </lineage>
</organism>
<accession>X0YZE0</accession>
<dbReference type="InterPro" id="IPR050366">
    <property type="entry name" value="BP-dependent_transpt_permease"/>
</dbReference>
<feature type="transmembrane region" description="Helical" evidence="7">
    <location>
        <begin position="114"/>
        <end position="136"/>
    </location>
</feature>
<keyword evidence="5 7" id="KW-1133">Transmembrane helix</keyword>
<proteinExistence type="predicted"/>
<comment type="subcellular location">
    <subcellularLocation>
        <location evidence="1">Cell membrane</location>
        <topology evidence="1">Multi-pass membrane protein</topology>
    </subcellularLocation>
</comment>
<dbReference type="Pfam" id="PF12911">
    <property type="entry name" value="OppC_N"/>
    <property type="match status" value="1"/>
</dbReference>
<gene>
    <name evidence="9" type="ORF">S01H4_04144</name>
</gene>
<dbReference type="AlphaFoldDB" id="X0YZE0"/>
<dbReference type="InterPro" id="IPR035906">
    <property type="entry name" value="MetI-like_sf"/>
</dbReference>
<evidence type="ECO:0000259" key="8">
    <source>
        <dbReference type="PROSITE" id="PS50928"/>
    </source>
</evidence>
<dbReference type="PANTHER" id="PTHR43386:SF1">
    <property type="entry name" value="D,D-DIPEPTIDE TRANSPORT SYSTEM PERMEASE PROTEIN DDPC-RELATED"/>
    <property type="match status" value="1"/>
</dbReference>
<dbReference type="GO" id="GO:0005886">
    <property type="term" value="C:plasma membrane"/>
    <property type="evidence" value="ECO:0007669"/>
    <property type="project" value="UniProtKB-SubCell"/>
</dbReference>
<dbReference type="Gene3D" id="1.10.3720.10">
    <property type="entry name" value="MetI-like"/>
    <property type="match status" value="1"/>
</dbReference>
<feature type="domain" description="ABC transmembrane type-1" evidence="8">
    <location>
        <begin position="107"/>
        <end position="296"/>
    </location>
</feature>
<evidence type="ECO:0000313" key="9">
    <source>
        <dbReference type="EMBL" id="GAG61940.1"/>
    </source>
</evidence>
<keyword evidence="2" id="KW-0813">Transport</keyword>
<dbReference type="PROSITE" id="PS50928">
    <property type="entry name" value="ABC_TM1"/>
    <property type="match status" value="1"/>
</dbReference>
<evidence type="ECO:0000256" key="4">
    <source>
        <dbReference type="ARBA" id="ARBA00022692"/>
    </source>
</evidence>
<evidence type="ECO:0000256" key="3">
    <source>
        <dbReference type="ARBA" id="ARBA00022475"/>
    </source>
</evidence>
<evidence type="ECO:0000256" key="5">
    <source>
        <dbReference type="ARBA" id="ARBA00022989"/>
    </source>
</evidence>
<reference evidence="9" key="1">
    <citation type="journal article" date="2014" name="Front. Microbiol.">
        <title>High frequency of phylogenetically diverse reductive dehalogenase-homologous genes in deep subseafloor sedimentary metagenomes.</title>
        <authorList>
            <person name="Kawai M."/>
            <person name="Futagami T."/>
            <person name="Toyoda A."/>
            <person name="Takaki Y."/>
            <person name="Nishi S."/>
            <person name="Hori S."/>
            <person name="Arai W."/>
            <person name="Tsubouchi T."/>
            <person name="Morono Y."/>
            <person name="Uchiyama I."/>
            <person name="Ito T."/>
            <person name="Fujiyama A."/>
            <person name="Inagaki F."/>
            <person name="Takami H."/>
        </authorList>
    </citation>
    <scope>NUCLEOTIDE SEQUENCE</scope>
    <source>
        <strain evidence="9">Expedition CK06-06</strain>
    </source>
</reference>
<comment type="caution">
    <text evidence="9">The sequence shown here is derived from an EMBL/GenBank/DDBJ whole genome shotgun (WGS) entry which is preliminary data.</text>
</comment>
<evidence type="ECO:0000256" key="7">
    <source>
        <dbReference type="SAM" id="Phobius"/>
    </source>
</evidence>
<evidence type="ECO:0000256" key="2">
    <source>
        <dbReference type="ARBA" id="ARBA00022448"/>
    </source>
</evidence>
<keyword evidence="6 7" id="KW-0472">Membrane</keyword>
<dbReference type="CDD" id="cd06261">
    <property type="entry name" value="TM_PBP2"/>
    <property type="match status" value="1"/>
</dbReference>
<feature type="transmembrane region" description="Helical" evidence="7">
    <location>
        <begin position="156"/>
        <end position="183"/>
    </location>
</feature>
<dbReference type="InterPro" id="IPR025966">
    <property type="entry name" value="OppC_N"/>
</dbReference>
<feature type="transmembrane region" description="Helical" evidence="7">
    <location>
        <begin position="270"/>
        <end position="296"/>
    </location>
</feature>
<evidence type="ECO:0000256" key="1">
    <source>
        <dbReference type="ARBA" id="ARBA00004651"/>
    </source>
</evidence>
<dbReference type="Pfam" id="PF00528">
    <property type="entry name" value="BPD_transp_1"/>
    <property type="match status" value="1"/>
</dbReference>
<sequence>MKCYSEGIDTKNIGRSKNKLKLNQEKQYIPRNKSRIMISKFKKNKMAIIGLVIISILIFTGIFANFIAPQSYREQNLPLKNQSPSSNFWFGTDEFGRCIFSRIVYGARISLKVGIISTGISVLIGIIIGSISAYYGGFLDRILIVLMDVMWAFPTILLSLVIVAIIGANLNSVIIAIALSYWVQYARLIRGQILSLKNELYIEVTRSLGANDSTILWKHLLPNAIIPVVVAATLGMGSAIVLEATLSFLGMGAQPPMPSWGSMLSNGRTYLFLAPWSAIFPGIATIITVLGFNLLGDGLRDIMDIKMKE</sequence>
<evidence type="ECO:0000256" key="6">
    <source>
        <dbReference type="ARBA" id="ARBA00023136"/>
    </source>
</evidence>
<dbReference type="PANTHER" id="PTHR43386">
    <property type="entry name" value="OLIGOPEPTIDE TRANSPORT SYSTEM PERMEASE PROTEIN APPC"/>
    <property type="match status" value="1"/>
</dbReference>
<dbReference type="GO" id="GO:0055085">
    <property type="term" value="P:transmembrane transport"/>
    <property type="evidence" value="ECO:0007669"/>
    <property type="project" value="InterPro"/>
</dbReference>
<feature type="transmembrane region" description="Helical" evidence="7">
    <location>
        <begin position="46"/>
        <end position="68"/>
    </location>
</feature>
<keyword evidence="3" id="KW-1003">Cell membrane</keyword>
<dbReference type="InterPro" id="IPR000515">
    <property type="entry name" value="MetI-like"/>
</dbReference>